<gene>
    <name evidence="4" type="ORF">A5CPEGH6_12220</name>
</gene>
<dbReference type="GO" id="GO:0005524">
    <property type="term" value="F:ATP binding"/>
    <property type="evidence" value="ECO:0007669"/>
    <property type="project" value="UniProtKB-KW"/>
</dbReference>
<evidence type="ECO:0000259" key="3">
    <source>
        <dbReference type="PROSITE" id="PS50893"/>
    </source>
</evidence>
<dbReference type="SUPFAM" id="SSF52540">
    <property type="entry name" value="P-loop containing nucleoside triphosphate hydrolases"/>
    <property type="match status" value="1"/>
</dbReference>
<dbReference type="Proteomes" id="UP000319374">
    <property type="component" value="Chromosome"/>
</dbReference>
<dbReference type="GO" id="GO:0016887">
    <property type="term" value="F:ATP hydrolysis activity"/>
    <property type="evidence" value="ECO:0007669"/>
    <property type="project" value="InterPro"/>
</dbReference>
<feature type="domain" description="ABC transporter" evidence="3">
    <location>
        <begin position="2"/>
        <end position="218"/>
    </location>
</feature>
<dbReference type="PANTHER" id="PTHR43158">
    <property type="entry name" value="SKFA PEPTIDE EXPORT ATP-BINDING PROTEIN SKFE"/>
    <property type="match status" value="1"/>
</dbReference>
<sequence>MITIDSLSVRRDGRTLSDGVTMHLAEGAVHGFSGTDDAVWTALFDALFGLVRPDAGGVTRFGRPLRRSETAYLERRIRFFDGLTVRDLLDLTARRHPGSDPETCIRLLGLPPDRQLTALPAAVQRKTALAATLMQRKPVLLLDEPFDGLDAESLEAAQRLILRRQAEGATVLVASRLLPALEPVCDDIRLTDGGRIAAEYRRGEYARAGQELERLFALRYGVTTSGKIS</sequence>
<dbReference type="Pfam" id="PF00005">
    <property type="entry name" value="ABC_tran"/>
    <property type="match status" value="1"/>
</dbReference>
<dbReference type="Gene3D" id="3.40.50.300">
    <property type="entry name" value="P-loop containing nucleotide triphosphate hydrolases"/>
    <property type="match status" value="1"/>
</dbReference>
<evidence type="ECO:0000256" key="1">
    <source>
        <dbReference type="ARBA" id="ARBA00022741"/>
    </source>
</evidence>
<keyword evidence="1" id="KW-0547">Nucleotide-binding</keyword>
<keyword evidence="2 4" id="KW-0067">ATP-binding</keyword>
<evidence type="ECO:0000256" key="2">
    <source>
        <dbReference type="ARBA" id="ARBA00022840"/>
    </source>
</evidence>
<dbReference type="EMBL" id="AP019736">
    <property type="protein sequence ID" value="BBL06584.1"/>
    <property type="molecule type" value="Genomic_DNA"/>
</dbReference>
<proteinExistence type="predicted"/>
<organism evidence="4 5">
    <name type="scientific">Alistipes dispar</name>
    <dbReference type="NCBI Taxonomy" id="2585119"/>
    <lineage>
        <taxon>Bacteria</taxon>
        <taxon>Pseudomonadati</taxon>
        <taxon>Bacteroidota</taxon>
        <taxon>Bacteroidia</taxon>
        <taxon>Bacteroidales</taxon>
        <taxon>Rikenellaceae</taxon>
        <taxon>Alistipes</taxon>
    </lineage>
</organism>
<evidence type="ECO:0000313" key="4">
    <source>
        <dbReference type="EMBL" id="BBL06584.1"/>
    </source>
</evidence>
<dbReference type="OrthoDB" id="9808363at2"/>
<accession>A0A4Y1X1G7</accession>
<name>A0A4Y1X1G7_9BACT</name>
<dbReference type="PROSITE" id="PS50893">
    <property type="entry name" value="ABC_TRANSPORTER_2"/>
    <property type="match status" value="1"/>
</dbReference>
<dbReference type="PANTHER" id="PTHR43158:SF2">
    <property type="entry name" value="SKFA PEPTIDE EXPORT ATP-BINDING PROTEIN SKFE"/>
    <property type="match status" value="1"/>
</dbReference>
<dbReference type="InterPro" id="IPR003439">
    <property type="entry name" value="ABC_transporter-like_ATP-bd"/>
</dbReference>
<keyword evidence="5" id="KW-1185">Reference proteome</keyword>
<protein>
    <submittedName>
        <fullName evidence="4">ABC transporter ATP-binding protein</fullName>
    </submittedName>
</protein>
<dbReference type="InterPro" id="IPR027417">
    <property type="entry name" value="P-loop_NTPase"/>
</dbReference>
<dbReference type="KEGG" id="ada:A5CPEGH6_12220"/>
<dbReference type="AlphaFoldDB" id="A0A4Y1X1G7"/>
<dbReference type="RefSeq" id="WP_141428391.1">
    <property type="nucleotide sequence ID" value="NZ_AP019736.1"/>
</dbReference>
<dbReference type="GeneID" id="98673198"/>
<evidence type="ECO:0000313" key="5">
    <source>
        <dbReference type="Proteomes" id="UP000319374"/>
    </source>
</evidence>
<reference evidence="5" key="1">
    <citation type="submission" date="2019-06" db="EMBL/GenBank/DDBJ databases">
        <title>Alistipes onderdonkii subsp. vulgaris subsp. nov., Alistipes dispar sp. nov. and Alistipes communis sp. nov., isolated from human faeces, and creation of Alistipes onderdonkii subsp. onderdonkii subsp. nov.</title>
        <authorList>
            <person name="Sakamoto M."/>
            <person name="Ikeyama N."/>
            <person name="Ogata Y."/>
            <person name="Suda W."/>
            <person name="Iino T."/>
            <person name="Hattori M."/>
            <person name="Ohkuma M."/>
        </authorList>
    </citation>
    <scope>NUCLEOTIDE SEQUENCE [LARGE SCALE GENOMIC DNA]</scope>
    <source>
        <strain evidence="5">5CPEGH6</strain>
    </source>
</reference>